<feature type="region of interest" description="Disordered" evidence="1">
    <location>
        <begin position="1"/>
        <end position="20"/>
    </location>
</feature>
<sequence>MALKPIKNTNNPKSKAKPLQTKAAIVKAVYNKPNTNVKRVARAVKSMAKSGKKGGFFSRFIGR</sequence>
<organism evidence="2">
    <name type="scientific">viral metagenome</name>
    <dbReference type="NCBI Taxonomy" id="1070528"/>
    <lineage>
        <taxon>unclassified sequences</taxon>
        <taxon>metagenomes</taxon>
        <taxon>organismal metagenomes</taxon>
    </lineage>
</organism>
<proteinExistence type="predicted"/>
<evidence type="ECO:0000313" key="2">
    <source>
        <dbReference type="EMBL" id="QJA91933.1"/>
    </source>
</evidence>
<reference evidence="2" key="1">
    <citation type="submission" date="2020-03" db="EMBL/GenBank/DDBJ databases">
        <title>The deep terrestrial virosphere.</title>
        <authorList>
            <person name="Holmfeldt K."/>
            <person name="Nilsson E."/>
            <person name="Simone D."/>
            <person name="Lopez-Fernandez M."/>
            <person name="Wu X."/>
            <person name="de Brujin I."/>
            <person name="Lundin D."/>
            <person name="Andersson A."/>
            <person name="Bertilsson S."/>
            <person name="Dopson M."/>
        </authorList>
    </citation>
    <scope>NUCLEOTIDE SEQUENCE</scope>
    <source>
        <strain evidence="2">MM415B03227</strain>
    </source>
</reference>
<dbReference type="EMBL" id="MT143025">
    <property type="protein sequence ID" value="QJA91933.1"/>
    <property type="molecule type" value="Genomic_DNA"/>
</dbReference>
<gene>
    <name evidence="2" type="ORF">MM415B03227_0001</name>
</gene>
<name>A0A6M3LBQ6_9ZZZZ</name>
<protein>
    <submittedName>
        <fullName evidence="2">Uncharacterized protein</fullName>
    </submittedName>
</protein>
<dbReference type="AlphaFoldDB" id="A0A6M3LBQ6"/>
<evidence type="ECO:0000256" key="1">
    <source>
        <dbReference type="SAM" id="MobiDB-lite"/>
    </source>
</evidence>
<accession>A0A6M3LBQ6</accession>